<evidence type="ECO:0000313" key="7">
    <source>
        <dbReference type="EMBL" id="BBG29846.1"/>
    </source>
</evidence>
<sequence length="313" mass="33096">MNAFKYGIWLIIGLALIGVAAADSNYAYRVGTTILIFALLGASANLLTGTTGLMSLGHAGIYGIGAYTSALLSTSAGLPLWATIPLAGIVAAIFGVLITLPALRLTSVYFAVATLGVGQIIYVALLNWISVTNGPMGISDIPPLFSVSTSVTFWVTLAIVAAGLWFIHRVVHSLYGNVLRALREDDQCVQAVGLSPLVLKSQALMISFFMAGLAGALWAHSTGYIAPESFQFDQSILILAIIVVGGLGSLPGAVLGAVLLTGLPEVLRPLGDYRMFTVGLVMFLTIVLRPSGLWPEVLALRWLQRRPARSEVK</sequence>
<feature type="transmembrane region" description="Helical" evidence="6">
    <location>
        <begin position="141"/>
        <end position="167"/>
    </location>
</feature>
<evidence type="ECO:0000256" key="1">
    <source>
        <dbReference type="ARBA" id="ARBA00004429"/>
    </source>
</evidence>
<evidence type="ECO:0000313" key="8">
    <source>
        <dbReference type="Proteomes" id="UP000267342"/>
    </source>
</evidence>
<feature type="transmembrane region" description="Helical" evidence="6">
    <location>
        <begin position="32"/>
        <end position="57"/>
    </location>
</feature>
<keyword evidence="2" id="KW-1003">Cell membrane</keyword>
<dbReference type="PANTHER" id="PTHR30482:SF10">
    <property type="entry name" value="HIGH-AFFINITY BRANCHED-CHAIN AMINO ACID TRANSPORT PROTEIN BRAE"/>
    <property type="match status" value="1"/>
</dbReference>
<dbReference type="InterPro" id="IPR043428">
    <property type="entry name" value="LivM-like"/>
</dbReference>
<evidence type="ECO:0000256" key="2">
    <source>
        <dbReference type="ARBA" id="ARBA00022475"/>
    </source>
</evidence>
<keyword evidence="5 6" id="KW-0472">Membrane</keyword>
<dbReference type="CDD" id="cd06581">
    <property type="entry name" value="TM_PBP1_LivM_like"/>
    <property type="match status" value="1"/>
</dbReference>
<feature type="transmembrane region" description="Helical" evidence="6">
    <location>
        <begin position="280"/>
        <end position="303"/>
    </location>
</feature>
<accession>A0A348HDZ4</accession>
<keyword evidence="4 6" id="KW-1133">Transmembrane helix</keyword>
<feature type="transmembrane region" description="Helical" evidence="6">
    <location>
        <begin position="108"/>
        <end position="129"/>
    </location>
</feature>
<keyword evidence="3 6" id="KW-0812">Transmembrane</keyword>
<comment type="subcellular location">
    <subcellularLocation>
        <location evidence="1">Cell inner membrane</location>
        <topology evidence="1">Multi-pass membrane protein</topology>
    </subcellularLocation>
</comment>
<organism evidence="7 8">
    <name type="scientific">Zymobacter palmae</name>
    <dbReference type="NCBI Taxonomy" id="33074"/>
    <lineage>
        <taxon>Bacteria</taxon>
        <taxon>Pseudomonadati</taxon>
        <taxon>Pseudomonadota</taxon>
        <taxon>Gammaproteobacteria</taxon>
        <taxon>Oceanospirillales</taxon>
        <taxon>Halomonadaceae</taxon>
        <taxon>Zymobacter group</taxon>
        <taxon>Zymobacter</taxon>
    </lineage>
</organism>
<feature type="transmembrane region" description="Helical" evidence="6">
    <location>
        <begin position="78"/>
        <end position="102"/>
    </location>
</feature>
<gene>
    <name evidence="7" type="ORF">ZBT109_1085</name>
</gene>
<dbReference type="KEGG" id="zpl:ZBT109_1085"/>
<dbReference type="Proteomes" id="UP000267342">
    <property type="component" value="Chromosome"/>
</dbReference>
<proteinExistence type="predicted"/>
<dbReference type="STRING" id="1123510.GCA_000620025_02306"/>
<evidence type="ECO:0000256" key="3">
    <source>
        <dbReference type="ARBA" id="ARBA00022692"/>
    </source>
</evidence>
<dbReference type="GO" id="GO:0015658">
    <property type="term" value="F:branched-chain amino acid transmembrane transporter activity"/>
    <property type="evidence" value="ECO:0007669"/>
    <property type="project" value="InterPro"/>
</dbReference>
<dbReference type="RefSeq" id="WP_038278412.1">
    <property type="nucleotide sequence ID" value="NZ_AP018933.1"/>
</dbReference>
<dbReference type="EMBL" id="AP018933">
    <property type="protein sequence ID" value="BBG29846.1"/>
    <property type="molecule type" value="Genomic_DNA"/>
</dbReference>
<reference evidence="7 8" key="1">
    <citation type="submission" date="2018-09" db="EMBL/GenBank/DDBJ databases">
        <title>Zymobacter palmae IAM14233 (=T109) whole genome analysis.</title>
        <authorList>
            <person name="Yanase H."/>
        </authorList>
    </citation>
    <scope>NUCLEOTIDE SEQUENCE [LARGE SCALE GENOMIC DNA]</scope>
    <source>
        <strain evidence="7 8">IAM14233</strain>
    </source>
</reference>
<evidence type="ECO:0000256" key="4">
    <source>
        <dbReference type="ARBA" id="ARBA00022989"/>
    </source>
</evidence>
<evidence type="ECO:0000256" key="6">
    <source>
        <dbReference type="SAM" id="Phobius"/>
    </source>
</evidence>
<dbReference type="InterPro" id="IPR001851">
    <property type="entry name" value="ABC_transp_permease"/>
</dbReference>
<dbReference type="GO" id="GO:0005886">
    <property type="term" value="C:plasma membrane"/>
    <property type="evidence" value="ECO:0007669"/>
    <property type="project" value="UniProtKB-SubCell"/>
</dbReference>
<name>A0A348HDZ4_9GAMM</name>
<dbReference type="AlphaFoldDB" id="A0A348HDZ4"/>
<protein>
    <submittedName>
        <fullName evidence="7">ABC transporter permease protein</fullName>
    </submittedName>
</protein>
<dbReference type="PANTHER" id="PTHR30482">
    <property type="entry name" value="HIGH-AFFINITY BRANCHED-CHAIN AMINO ACID TRANSPORT SYSTEM PERMEASE"/>
    <property type="match status" value="1"/>
</dbReference>
<evidence type="ECO:0000256" key="5">
    <source>
        <dbReference type="ARBA" id="ARBA00023136"/>
    </source>
</evidence>
<dbReference type="Pfam" id="PF02653">
    <property type="entry name" value="BPD_transp_2"/>
    <property type="match status" value="1"/>
</dbReference>
<keyword evidence="8" id="KW-1185">Reference proteome</keyword>
<feature type="transmembrane region" description="Helical" evidence="6">
    <location>
        <begin position="237"/>
        <end position="260"/>
    </location>
</feature>
<feature type="transmembrane region" description="Helical" evidence="6">
    <location>
        <begin position="203"/>
        <end position="225"/>
    </location>
</feature>